<dbReference type="CDD" id="cd03124">
    <property type="entry name" value="alpha_CA_prokaryotic_like"/>
    <property type="match status" value="1"/>
</dbReference>
<comment type="caution">
    <text evidence="3">The sequence shown here is derived from an EMBL/GenBank/DDBJ whole genome shotgun (WGS) entry which is preliminary data.</text>
</comment>
<reference evidence="3 4" key="1">
    <citation type="submission" date="2017-03" db="EMBL/GenBank/DDBJ databases">
        <title>Genomes of endolithic fungi from Antarctica.</title>
        <authorList>
            <person name="Coleine C."/>
            <person name="Masonjones S."/>
            <person name="Stajich J.E."/>
        </authorList>
    </citation>
    <scope>NUCLEOTIDE SEQUENCE [LARGE SCALE GENOMIC DNA]</scope>
    <source>
        <strain evidence="3 4">CCFEE 6314</strain>
    </source>
</reference>
<dbReference type="Gene3D" id="3.10.200.10">
    <property type="entry name" value="Alpha carbonic anhydrase"/>
    <property type="match status" value="1"/>
</dbReference>
<dbReference type="VEuPathDB" id="FungiDB:PV10_08642"/>
<gene>
    <name evidence="3" type="ORF">B0A52_06503</name>
</gene>
<dbReference type="InterPro" id="IPR041891">
    <property type="entry name" value="Alpha_CA_prokaryot-like"/>
</dbReference>
<dbReference type="PANTHER" id="PTHR18952">
    <property type="entry name" value="CARBONIC ANHYDRASE"/>
    <property type="match status" value="1"/>
</dbReference>
<evidence type="ECO:0000256" key="1">
    <source>
        <dbReference type="SAM" id="SignalP"/>
    </source>
</evidence>
<dbReference type="InterPro" id="IPR001148">
    <property type="entry name" value="CA_dom"/>
</dbReference>
<evidence type="ECO:0000313" key="4">
    <source>
        <dbReference type="Proteomes" id="UP000288859"/>
    </source>
</evidence>
<feature type="domain" description="Alpha-carbonic anhydrase" evidence="2">
    <location>
        <begin position="44"/>
        <end position="279"/>
    </location>
</feature>
<dbReference type="PROSITE" id="PS51144">
    <property type="entry name" value="ALPHA_CA_2"/>
    <property type="match status" value="1"/>
</dbReference>
<keyword evidence="1" id="KW-0732">Signal</keyword>
<evidence type="ECO:0000259" key="2">
    <source>
        <dbReference type="PROSITE" id="PS51144"/>
    </source>
</evidence>
<name>A0A438N143_EXOME</name>
<dbReference type="EMBL" id="NAJM01000029">
    <property type="protein sequence ID" value="RVX69440.1"/>
    <property type="molecule type" value="Genomic_DNA"/>
</dbReference>
<feature type="chain" id="PRO_5019489222" description="Alpha-carbonic anhydrase domain-containing protein" evidence="1">
    <location>
        <begin position="18"/>
        <end position="279"/>
    </location>
</feature>
<feature type="signal peptide" evidence="1">
    <location>
        <begin position="1"/>
        <end position="17"/>
    </location>
</feature>
<protein>
    <recommendedName>
        <fullName evidence="2">Alpha-carbonic anhydrase domain-containing protein</fullName>
    </recommendedName>
</protein>
<dbReference type="SMART" id="SM01057">
    <property type="entry name" value="Carb_anhydrase"/>
    <property type="match status" value="1"/>
</dbReference>
<dbReference type="OrthoDB" id="429145at2759"/>
<dbReference type="SUPFAM" id="SSF51069">
    <property type="entry name" value="Carbonic anhydrase"/>
    <property type="match status" value="1"/>
</dbReference>
<dbReference type="Proteomes" id="UP000288859">
    <property type="component" value="Unassembled WGS sequence"/>
</dbReference>
<dbReference type="Pfam" id="PF00194">
    <property type="entry name" value="Carb_anhydrase"/>
    <property type="match status" value="1"/>
</dbReference>
<dbReference type="AlphaFoldDB" id="A0A438N143"/>
<dbReference type="GO" id="GO:0004089">
    <property type="term" value="F:carbonate dehydratase activity"/>
    <property type="evidence" value="ECO:0007669"/>
    <property type="project" value="InterPro"/>
</dbReference>
<sequence>MLSFIVLFSALFSTAWCCANHNNYQSHPHLGKRQVRVDNGREAKDWNYLNSEDWATIRPEYLSCQTGTNQSPINLHHRELASTHIPDFSGYRDEAIPGNFFNWEFAPAWTPHHPEREVTGLPSFKFDDQTVFNIGWHIHAPSEHLVNGHRSRAEFHFVHVNEHDEEAAVIGIRIGVAPPGSHHESAFVKQLGPFIHFNDTSSIEGLQVNLRTAINELGGIQEFWTYRGSLTTPPCSEGLRWFIPKHELLVSQTQMVEILAASRFSHRVEQKIWLHDINR</sequence>
<proteinExistence type="predicted"/>
<dbReference type="PANTHER" id="PTHR18952:SF274">
    <property type="entry name" value="ALPHA-CARBONIC ANHYDRASE DOMAIN-CONTAINING PROTEIN"/>
    <property type="match status" value="1"/>
</dbReference>
<dbReference type="GO" id="GO:0008270">
    <property type="term" value="F:zinc ion binding"/>
    <property type="evidence" value="ECO:0007669"/>
    <property type="project" value="InterPro"/>
</dbReference>
<organism evidence="3 4">
    <name type="scientific">Exophiala mesophila</name>
    <name type="common">Black yeast-like fungus</name>
    <dbReference type="NCBI Taxonomy" id="212818"/>
    <lineage>
        <taxon>Eukaryota</taxon>
        <taxon>Fungi</taxon>
        <taxon>Dikarya</taxon>
        <taxon>Ascomycota</taxon>
        <taxon>Pezizomycotina</taxon>
        <taxon>Eurotiomycetes</taxon>
        <taxon>Chaetothyriomycetidae</taxon>
        <taxon>Chaetothyriales</taxon>
        <taxon>Herpotrichiellaceae</taxon>
        <taxon>Exophiala</taxon>
    </lineage>
</organism>
<dbReference type="InterPro" id="IPR023561">
    <property type="entry name" value="Carbonic_anhydrase_a-class"/>
</dbReference>
<accession>A0A438N143</accession>
<evidence type="ECO:0000313" key="3">
    <source>
        <dbReference type="EMBL" id="RVX69440.1"/>
    </source>
</evidence>
<dbReference type="InterPro" id="IPR036398">
    <property type="entry name" value="CA_dom_sf"/>
</dbReference>